<evidence type="ECO:0000313" key="2">
    <source>
        <dbReference type="EMBL" id="KAJ8866920.1"/>
    </source>
</evidence>
<organism evidence="2 3">
    <name type="scientific">Dryococelus australis</name>
    <dbReference type="NCBI Taxonomy" id="614101"/>
    <lineage>
        <taxon>Eukaryota</taxon>
        <taxon>Metazoa</taxon>
        <taxon>Ecdysozoa</taxon>
        <taxon>Arthropoda</taxon>
        <taxon>Hexapoda</taxon>
        <taxon>Insecta</taxon>
        <taxon>Pterygota</taxon>
        <taxon>Neoptera</taxon>
        <taxon>Polyneoptera</taxon>
        <taxon>Phasmatodea</taxon>
        <taxon>Verophasmatodea</taxon>
        <taxon>Anareolatae</taxon>
        <taxon>Phasmatidae</taxon>
        <taxon>Eurycanthinae</taxon>
        <taxon>Dryococelus</taxon>
    </lineage>
</organism>
<feature type="compositionally biased region" description="Basic and acidic residues" evidence="1">
    <location>
        <begin position="70"/>
        <end position="80"/>
    </location>
</feature>
<evidence type="ECO:0000256" key="1">
    <source>
        <dbReference type="SAM" id="MobiDB-lite"/>
    </source>
</evidence>
<protein>
    <submittedName>
        <fullName evidence="2">Uncharacterized protein</fullName>
    </submittedName>
</protein>
<feature type="region of interest" description="Disordered" evidence="1">
    <location>
        <begin position="308"/>
        <end position="333"/>
    </location>
</feature>
<feature type="region of interest" description="Disordered" evidence="1">
    <location>
        <begin position="1"/>
        <end position="118"/>
    </location>
</feature>
<name>A0ABQ9G359_9NEOP</name>
<evidence type="ECO:0000313" key="3">
    <source>
        <dbReference type="Proteomes" id="UP001159363"/>
    </source>
</evidence>
<feature type="compositionally biased region" description="Polar residues" evidence="1">
    <location>
        <begin position="97"/>
        <end position="117"/>
    </location>
</feature>
<reference evidence="2 3" key="1">
    <citation type="submission" date="2023-02" db="EMBL/GenBank/DDBJ databases">
        <title>LHISI_Scaffold_Assembly.</title>
        <authorList>
            <person name="Stuart O.P."/>
            <person name="Cleave R."/>
            <person name="Magrath M.J.L."/>
            <person name="Mikheyev A.S."/>
        </authorList>
    </citation>
    <scope>NUCLEOTIDE SEQUENCE [LARGE SCALE GENOMIC DNA]</scope>
    <source>
        <strain evidence="2">Daus_M_001</strain>
        <tissue evidence="2">Leg muscle</tissue>
    </source>
</reference>
<proteinExistence type="predicted"/>
<sequence length="352" mass="38202">MASRQRASSGHFGWTPLPVSEEATPRPLHPRIKPTGPSLNDTTVVWSTTGMQGRGKREIAGKNPPTSGIVRHDSNVRKSGSDLPRIKPSSPRWEAGSLSTTPPKVSSRGPQTSTSQGAGAIRSTLLYASSALSTLRSRLCNELTRGDSVVLRALARIQAARLLHTSEYRELNAKFGQGATVAERLARSPPTKANRVQNPAGSPDFSRRVFSGISRFPPPLHSGAAPYSLNNPHRISRPLAVKSRPNFFTRSLAPDVNIRLKCMYHFHPKVTIKVVYASLNSTEKHRAKLEFTDYGRNAARATGNVGPASLRAFQGNHNKPLADSSSGAQRGPIRSNYVNSEAWWGEESGPGH</sequence>
<comment type="caution">
    <text evidence="2">The sequence shown here is derived from an EMBL/GenBank/DDBJ whole genome shotgun (WGS) entry which is preliminary data.</text>
</comment>
<accession>A0ABQ9G359</accession>
<gene>
    <name evidence="2" type="ORF">PR048_032782</name>
</gene>
<dbReference type="Proteomes" id="UP001159363">
    <property type="component" value="Chromosome 15"/>
</dbReference>
<dbReference type="EMBL" id="JARBHB010000016">
    <property type="protein sequence ID" value="KAJ8866920.1"/>
    <property type="molecule type" value="Genomic_DNA"/>
</dbReference>
<feature type="compositionally biased region" description="Polar residues" evidence="1">
    <location>
        <begin position="37"/>
        <end position="51"/>
    </location>
</feature>
<keyword evidence="3" id="KW-1185">Reference proteome</keyword>